<evidence type="ECO:0000256" key="2">
    <source>
        <dbReference type="ARBA" id="ARBA00004606"/>
    </source>
</evidence>
<accession>A0AAV1TUW1</accession>
<dbReference type="Pfam" id="PF11051">
    <property type="entry name" value="Mannosyl_trans3"/>
    <property type="match status" value="1"/>
</dbReference>
<dbReference type="Gene3D" id="3.90.550.10">
    <property type="entry name" value="Spore Coat Polysaccharide Biosynthesis Protein SpsA, Chain A"/>
    <property type="match status" value="1"/>
</dbReference>
<evidence type="ECO:0000313" key="13">
    <source>
        <dbReference type="Proteomes" id="UP001162060"/>
    </source>
</evidence>
<evidence type="ECO:0000256" key="3">
    <source>
        <dbReference type="ARBA" id="ARBA00009105"/>
    </source>
</evidence>
<dbReference type="InterPro" id="IPR029044">
    <property type="entry name" value="Nucleotide-diphossugar_trans"/>
</dbReference>
<evidence type="ECO:0000256" key="1">
    <source>
        <dbReference type="ARBA" id="ARBA00004394"/>
    </source>
</evidence>
<dbReference type="AlphaFoldDB" id="A0AAV1TUW1"/>
<proteinExistence type="inferred from homology"/>
<dbReference type="EMBL" id="CAKLBY020000097">
    <property type="protein sequence ID" value="CAK7926109.1"/>
    <property type="molecule type" value="Genomic_DNA"/>
</dbReference>
<evidence type="ECO:0000256" key="6">
    <source>
        <dbReference type="ARBA" id="ARBA00022968"/>
    </source>
</evidence>
<dbReference type="SUPFAM" id="SSF53448">
    <property type="entry name" value="Nucleotide-diphospho-sugar transferases"/>
    <property type="match status" value="1"/>
</dbReference>
<comment type="similarity">
    <text evidence="3">Belongs to the MNN1/MNT family.</text>
</comment>
<dbReference type="GO" id="GO:0000026">
    <property type="term" value="F:alpha-1,2-mannosyltransferase activity"/>
    <property type="evidence" value="ECO:0007669"/>
    <property type="project" value="TreeGrafter"/>
</dbReference>
<keyword evidence="4" id="KW-0808">Transferase</keyword>
<dbReference type="PANTHER" id="PTHR31646:SF1">
    <property type="entry name" value="ALPHA-1,2-MANNOSYLTRANSFERASE MNN2"/>
    <property type="match status" value="1"/>
</dbReference>
<organism evidence="12 13">
    <name type="scientific">Peronospora matthiolae</name>
    <dbReference type="NCBI Taxonomy" id="2874970"/>
    <lineage>
        <taxon>Eukaryota</taxon>
        <taxon>Sar</taxon>
        <taxon>Stramenopiles</taxon>
        <taxon>Oomycota</taxon>
        <taxon>Peronosporomycetes</taxon>
        <taxon>Peronosporales</taxon>
        <taxon>Peronosporaceae</taxon>
        <taxon>Peronospora</taxon>
    </lineage>
</organism>
<reference evidence="12" key="1">
    <citation type="submission" date="2024-01" db="EMBL/GenBank/DDBJ databases">
        <authorList>
            <person name="Webb A."/>
        </authorList>
    </citation>
    <scope>NUCLEOTIDE SEQUENCE</scope>
    <source>
        <strain evidence="12">Pm1</strain>
    </source>
</reference>
<keyword evidence="9 11" id="KW-0472">Membrane</keyword>
<dbReference type="Proteomes" id="UP001162060">
    <property type="component" value="Unassembled WGS sequence"/>
</dbReference>
<dbReference type="GO" id="GO:0000139">
    <property type="term" value="C:Golgi membrane"/>
    <property type="evidence" value="ECO:0007669"/>
    <property type="project" value="UniProtKB-SubCell"/>
</dbReference>
<dbReference type="PANTHER" id="PTHR31646">
    <property type="entry name" value="ALPHA-1,2-MANNOSYLTRANSFERASE MNN2"/>
    <property type="match status" value="1"/>
</dbReference>
<feature type="transmembrane region" description="Helical" evidence="11">
    <location>
        <begin position="44"/>
        <end position="65"/>
    </location>
</feature>
<gene>
    <name evidence="12" type="ORF">PM001_LOCUS11259</name>
</gene>
<evidence type="ECO:0000256" key="4">
    <source>
        <dbReference type="ARBA" id="ARBA00022679"/>
    </source>
</evidence>
<comment type="caution">
    <text evidence="12">The sequence shown here is derived from an EMBL/GenBank/DDBJ whole genome shotgun (WGS) entry which is preliminary data.</text>
</comment>
<keyword evidence="5 11" id="KW-0812">Transmembrane</keyword>
<sequence>MEQEILLRMRTGTSTTKGAENKSMLRHENASLVTHLLPSRRRMWLAYLLLVGSVLYWVLILIWSARSLNAVSSDTVLAQSRKEPSKRDRRVSVVAAPEGAVVELANEQTQETLQKQASYKDNRISTQAELNESIELSHVRGTVRVTQNAAAAEIETKGLTSFDRALTRDPLMTRKARSQKAEDDVQDLHLPSIDETTPRNLTCLGWIATDECSPFGPRKPDKDLGCSSKIPFGSSGYCQVIDTETGERFRVMRSYCSSAAWDVKVSCSAAAHFTNFHREARKAIKTVRLPGSRIPNVPENLNGRQGQRDGIVMVVYPRLVPSAYATIRTLREVQQCQLPIEIWYLDTEFEKASDAMKPLQALAANDNTPVITFRKILDQRASGFSAKVFAIYHSHFERILFLDADNVPSKNPNFLFSSPEFVETGAVFWPDFWHPGHTIFNINNQSLLWEFLDMPFVDMFEQESGQILIDRRRHAEALELVKFYTFHRPSCFVQMKLVYGDKDLFRLAWLKLAAPFHMINTPPAIAGKIMNGSFCGLTMVQHDAQGDVLFLHRNSHKLMGEPLREQLSYKSRAIAWSKKKIEVRQKFRQEGKPIPSWSELKPIVQADELPAPTLEAPEPDGLPDSVVWTHLLSFNSSFKREKYYVKTYFAYPDFPRSQNCYGQRNVSMAEHFYAQNMANLPFAGLEMNLRRFAAEAMKIKQT</sequence>
<keyword evidence="8" id="KW-0333">Golgi apparatus</keyword>
<evidence type="ECO:0000256" key="5">
    <source>
        <dbReference type="ARBA" id="ARBA00022692"/>
    </source>
</evidence>
<name>A0AAV1TUW1_9STRA</name>
<evidence type="ECO:0000256" key="9">
    <source>
        <dbReference type="ARBA" id="ARBA00023136"/>
    </source>
</evidence>
<evidence type="ECO:0000256" key="8">
    <source>
        <dbReference type="ARBA" id="ARBA00023034"/>
    </source>
</evidence>
<dbReference type="InterPro" id="IPR022751">
    <property type="entry name" value="Alpha_mannosyltransferase"/>
</dbReference>
<evidence type="ECO:0000256" key="10">
    <source>
        <dbReference type="ARBA" id="ARBA00037847"/>
    </source>
</evidence>
<keyword evidence="6" id="KW-0735">Signal-anchor</keyword>
<comment type="subcellular location">
    <subcellularLocation>
        <location evidence="10">Endomembrane system</location>
        <topology evidence="10">Single-pass membrane protein</topology>
    </subcellularLocation>
    <subcellularLocation>
        <location evidence="1">Golgi apparatus membrane</location>
    </subcellularLocation>
    <subcellularLocation>
        <location evidence="2">Membrane</location>
        <topology evidence="2">Single-pass type II membrane protein</topology>
    </subcellularLocation>
</comment>
<evidence type="ECO:0000313" key="12">
    <source>
        <dbReference type="EMBL" id="CAK7926109.1"/>
    </source>
</evidence>
<evidence type="ECO:0000256" key="7">
    <source>
        <dbReference type="ARBA" id="ARBA00022989"/>
    </source>
</evidence>
<dbReference type="GO" id="GO:0046354">
    <property type="term" value="P:mannan biosynthetic process"/>
    <property type="evidence" value="ECO:0007669"/>
    <property type="project" value="TreeGrafter"/>
</dbReference>
<protein>
    <submittedName>
        <fullName evidence="12">Uncharacterized protein</fullName>
    </submittedName>
</protein>
<keyword evidence="7 11" id="KW-1133">Transmembrane helix</keyword>
<evidence type="ECO:0000256" key="11">
    <source>
        <dbReference type="SAM" id="Phobius"/>
    </source>
</evidence>